<comment type="caution">
    <text evidence="10">Lacks conserved residue(s) required for the propagation of feature annotation.</text>
</comment>
<dbReference type="InterPro" id="IPR000048">
    <property type="entry name" value="IQ_motif_EF-hand-BS"/>
</dbReference>
<dbReference type="GO" id="GO:0006508">
    <property type="term" value="P:proteolysis"/>
    <property type="evidence" value="ECO:0007669"/>
    <property type="project" value="InterPro"/>
</dbReference>
<dbReference type="Gene3D" id="1.20.5.190">
    <property type="match status" value="3"/>
</dbReference>
<dbReference type="GO" id="GO:0016020">
    <property type="term" value="C:membrane"/>
    <property type="evidence" value="ECO:0007669"/>
    <property type="project" value="TreeGrafter"/>
</dbReference>
<evidence type="ECO:0000313" key="15">
    <source>
        <dbReference type="Proteomes" id="UP000886595"/>
    </source>
</evidence>
<evidence type="ECO:0000259" key="13">
    <source>
        <dbReference type="PROSITE" id="PS51456"/>
    </source>
</evidence>
<feature type="compositionally biased region" description="Basic and acidic residues" evidence="11">
    <location>
        <begin position="617"/>
        <end position="648"/>
    </location>
</feature>
<comment type="similarity">
    <text evidence="1">Belongs to the peptidase C13 family.</text>
</comment>
<dbReference type="PIRSF" id="PIRSF500138">
    <property type="entry name" value="GPI8"/>
    <property type="match status" value="1"/>
</dbReference>
<keyword evidence="2" id="KW-0677">Repeat</keyword>
<dbReference type="Pfam" id="PF00063">
    <property type="entry name" value="Myosin_head"/>
    <property type="match status" value="1"/>
</dbReference>
<dbReference type="OrthoDB" id="6108017at2759"/>
<evidence type="ECO:0000256" key="11">
    <source>
        <dbReference type="SAM" id="MobiDB-lite"/>
    </source>
</evidence>
<name>A0A8X7NZ53_BRACI</name>
<keyword evidence="9 10" id="KW-0009">Actin-binding</keyword>
<dbReference type="Pfam" id="PF00612">
    <property type="entry name" value="IQ"/>
    <property type="match status" value="2"/>
</dbReference>
<keyword evidence="5" id="KW-0112">Calmodulin-binding</keyword>
<dbReference type="SMART" id="SM00015">
    <property type="entry name" value="IQ"/>
    <property type="match status" value="6"/>
</dbReference>
<dbReference type="PRINTS" id="PR00776">
    <property type="entry name" value="HEMOGLOBNASE"/>
</dbReference>
<dbReference type="GO" id="GO:0008233">
    <property type="term" value="F:peptidase activity"/>
    <property type="evidence" value="ECO:0007669"/>
    <property type="project" value="InterPro"/>
</dbReference>
<dbReference type="InterPro" id="IPR001609">
    <property type="entry name" value="Myosin_head_motor_dom-like"/>
</dbReference>
<dbReference type="FunFam" id="3.40.50.1460:FF:000010">
    <property type="entry name" value="putative GPI-anchor transamidase"/>
    <property type="match status" value="1"/>
</dbReference>
<evidence type="ECO:0000313" key="14">
    <source>
        <dbReference type="EMBL" id="KAG2242140.1"/>
    </source>
</evidence>
<reference evidence="14 15" key="1">
    <citation type="submission" date="2020-02" db="EMBL/GenBank/DDBJ databases">
        <authorList>
            <person name="Ma Q."/>
            <person name="Huang Y."/>
            <person name="Song X."/>
            <person name="Pei D."/>
        </authorList>
    </citation>
    <scope>NUCLEOTIDE SEQUENCE [LARGE SCALE GENOMIC DNA]</scope>
    <source>
        <strain evidence="14">Sxm20200214</strain>
        <tissue evidence="14">Leaf</tissue>
    </source>
</reference>
<dbReference type="PIRSF" id="PIRSF019663">
    <property type="entry name" value="Legumain"/>
    <property type="match status" value="1"/>
</dbReference>
<dbReference type="InterPro" id="IPR036961">
    <property type="entry name" value="Kinesin_motor_dom_sf"/>
</dbReference>
<dbReference type="InterPro" id="IPR027417">
    <property type="entry name" value="P-loop_NTPase"/>
</dbReference>
<comment type="similarity">
    <text evidence="10">Belongs to the TRAFAC class myosin-kinesin ATPase superfamily. Myosin family.</text>
</comment>
<evidence type="ECO:0000256" key="4">
    <source>
        <dbReference type="ARBA" id="ARBA00022840"/>
    </source>
</evidence>
<keyword evidence="7 10" id="KW-0518">Myosin</keyword>
<dbReference type="InterPro" id="IPR002710">
    <property type="entry name" value="Dilute_dom"/>
</dbReference>
<evidence type="ECO:0000256" key="2">
    <source>
        <dbReference type="ARBA" id="ARBA00022737"/>
    </source>
</evidence>
<dbReference type="InterPro" id="IPR028361">
    <property type="entry name" value="GPI_transamidase"/>
</dbReference>
<dbReference type="GO" id="GO:0005516">
    <property type="term" value="F:calmodulin binding"/>
    <property type="evidence" value="ECO:0007669"/>
    <property type="project" value="UniProtKB-KW"/>
</dbReference>
<dbReference type="GO" id="GO:0000146">
    <property type="term" value="F:microfilament motor activity"/>
    <property type="evidence" value="ECO:0007669"/>
    <property type="project" value="TreeGrafter"/>
</dbReference>
<dbReference type="PANTHER" id="PTHR13140">
    <property type="entry name" value="MYOSIN"/>
    <property type="match status" value="1"/>
</dbReference>
<protein>
    <submittedName>
        <fullName evidence="14">Uncharacterized protein</fullName>
    </submittedName>
</protein>
<feature type="region of interest" description="Disordered" evidence="11">
    <location>
        <begin position="617"/>
        <end position="653"/>
    </location>
</feature>
<dbReference type="GO" id="GO:0009860">
    <property type="term" value="P:pollen tube growth"/>
    <property type="evidence" value="ECO:0007669"/>
    <property type="project" value="TreeGrafter"/>
</dbReference>
<dbReference type="FunFam" id="1.20.5.190:FF:000001">
    <property type="entry name" value="unconventional myosin-Va"/>
    <property type="match status" value="3"/>
</dbReference>
<dbReference type="InterPro" id="IPR001096">
    <property type="entry name" value="Peptidase_C13"/>
</dbReference>
<feature type="domain" description="Dilute" evidence="12">
    <location>
        <begin position="783"/>
        <end position="1182"/>
    </location>
</feature>
<dbReference type="PANTHER" id="PTHR13140:SF792">
    <property type="entry name" value="MYOSIN-9"/>
    <property type="match status" value="1"/>
</dbReference>
<keyword evidence="4" id="KW-0067">ATP-binding</keyword>
<dbReference type="Pfam" id="PF01650">
    <property type="entry name" value="Peptidase_C13"/>
    <property type="match status" value="1"/>
</dbReference>
<dbReference type="GO" id="GO:0005524">
    <property type="term" value="F:ATP binding"/>
    <property type="evidence" value="ECO:0007669"/>
    <property type="project" value="UniProtKB-KW"/>
</dbReference>
<evidence type="ECO:0000256" key="3">
    <source>
        <dbReference type="ARBA" id="ARBA00022741"/>
    </source>
</evidence>
<evidence type="ECO:0000256" key="8">
    <source>
        <dbReference type="ARBA" id="ARBA00023175"/>
    </source>
</evidence>
<feature type="region of interest" description="Actin-binding" evidence="10">
    <location>
        <begin position="237"/>
        <end position="259"/>
    </location>
</feature>
<dbReference type="GO" id="GO:0016459">
    <property type="term" value="C:myosin complex"/>
    <property type="evidence" value="ECO:0007669"/>
    <property type="project" value="UniProtKB-KW"/>
</dbReference>
<dbReference type="FunFam" id="1.20.58.530:FF:000002">
    <property type="entry name" value="Class V myosin"/>
    <property type="match status" value="1"/>
</dbReference>
<evidence type="ECO:0000256" key="1">
    <source>
        <dbReference type="ARBA" id="ARBA00009941"/>
    </source>
</evidence>
<dbReference type="GO" id="GO:0005737">
    <property type="term" value="C:cytoplasm"/>
    <property type="evidence" value="ECO:0007669"/>
    <property type="project" value="TreeGrafter"/>
</dbReference>
<dbReference type="PROSITE" id="PS50096">
    <property type="entry name" value="IQ"/>
    <property type="match status" value="5"/>
</dbReference>
<dbReference type="Gene3D" id="3.30.70.1590">
    <property type="match status" value="1"/>
</dbReference>
<dbReference type="Proteomes" id="UP000886595">
    <property type="component" value="Unassembled WGS sequence"/>
</dbReference>
<dbReference type="GO" id="GO:0051015">
    <property type="term" value="F:actin filament binding"/>
    <property type="evidence" value="ECO:0007669"/>
    <property type="project" value="TreeGrafter"/>
</dbReference>
<keyword evidence="15" id="KW-1185">Reference proteome</keyword>
<accession>A0A8X7NZ53</accession>
<dbReference type="GO" id="GO:0030048">
    <property type="term" value="P:actin filament-based movement"/>
    <property type="evidence" value="ECO:0007669"/>
    <property type="project" value="UniProtKB-ARBA"/>
</dbReference>
<dbReference type="SMART" id="SM00242">
    <property type="entry name" value="MYSc"/>
    <property type="match status" value="1"/>
</dbReference>
<dbReference type="PROSITE" id="PS51126">
    <property type="entry name" value="DILUTE"/>
    <property type="match status" value="1"/>
</dbReference>
<dbReference type="Gene3D" id="3.40.50.1460">
    <property type="match status" value="1"/>
</dbReference>
<dbReference type="Gene3D" id="3.40.850.10">
    <property type="entry name" value="Kinesin motor domain"/>
    <property type="match status" value="1"/>
</dbReference>
<evidence type="ECO:0000259" key="12">
    <source>
        <dbReference type="PROSITE" id="PS51126"/>
    </source>
</evidence>
<evidence type="ECO:0000256" key="6">
    <source>
        <dbReference type="ARBA" id="ARBA00023054"/>
    </source>
</evidence>
<keyword evidence="6" id="KW-0175">Coiled coil</keyword>
<dbReference type="GO" id="GO:0007015">
    <property type="term" value="P:actin filament organization"/>
    <property type="evidence" value="ECO:0007669"/>
    <property type="project" value="TreeGrafter"/>
</dbReference>
<evidence type="ECO:0000256" key="10">
    <source>
        <dbReference type="PROSITE-ProRule" id="PRU00782"/>
    </source>
</evidence>
<keyword evidence="8" id="KW-0505">Motor protein</keyword>
<sequence length="1330" mass="152119">MVTPEEVIKRSLDPQSAVTSRDGFAKTVYSRLFDWLVDKINKSIGQDANSRSLIGVLDIYGFESFKTNSFEQFCINFTNEKLQQHFNQHVFKMEQEEYTKEAIDWSYIEFVDNQDVLDLIEKKPGGIVALLDEACMFPKSTHETFANKLYQTFKAHKRFIKPKLSRTDFTVAHYAGEVLYQSDLFLDKNKDYVIPEHQDLLGASKCPFVVGLFPSLPEETSKSSKFSSIGSRFKLQLQQLMETLNSTEPHYIRCVKPNNLLKPAIFENVNIMQQLRCGGVLEAIRISCAGYPTRKPFFEFINRFGLLYPEALEGSYDEKVACKKILDSMGLKEYQIGKTKVFLRAGQMAELDARRTEVLSGAAKKIQRRTRTHQAQKRFIVLRKATISLQALCRGELSCKLFENLRREAAAVKIQKNGRRYYSRKSYKKLHVSALSVQTGLRAMAARKQFRFRKQTKAATIVQAQWRCHRATTYYKKLKNGVIISQTRWRGRLAKRELRKLKMASRETGALKEAKDMLEKKVEELTYRAQLEKRLRGDLEEAKAQEITKLQSSLEEMKKKVDETNALLVKEREAAKKAAEEAPPVIQETQVLVEDTKKIELMTEELESVKATLENEKQRADDAVRKFEEAQESLDDKKKKLEETEKKGQQLQESLTRMEEKCTNLESENKVLRQQAVSMAPNKFLSGRSRSFYRGSESGHLAVDTRSSLDLHSNSMNHRDPSEVDDKPQKTLNEKQQENHELLIRCIVQPLGFKGNRPITACIIYKCLLQWRSFEVERTSVFYRIIQAIGHAIESQDNNNTLAYWLLNASTLLLLLQRTLKASGAAGMAPQRRRSSSATLFGRMTQSFRGTPQGVNLAMINGGAGGGADTLRQVEAKYPALLFKQQLTAYVEKIYGMIRDNLKKEISPLLGLCIQAPRTSRASLVKGASRSVANTPAHEALIAHWQGIVKSLTNFLDTLKSNNVPSFLVCKVFTQIFSFVNVQLFNRFNYRHMANTLSLYRTVKRLGIPDERIILMLADDMACNSRNQYPAQVFNNENHQINLYGDNVEVDYRGYEVTVENFLRVLTGRHENAVPRSKRLLSDEGSHILLYMTGHGGDEFLKFQDAEELQSHDLADAVKQMKEKRRFKELLIMVDTCQAATLFNQLQSPGVLAIGSSLKGENSYSHHLDSDIGVSVVDRFTYYTLAFFERLNIYDNASLNSLFRSYDPRQLMSTAYYRTDLYQPHLSEVPVTNFFGSVMETIHTDSAYHAFSLSEQDVKEDLQNTNNQNDELKTEKQKCPYSEMRADLHEKLKKIENVDTMVNLSIAVMILVVMRFVTITNVSPHLLQIS</sequence>
<dbReference type="EMBL" id="JAAMPC010000630">
    <property type="protein sequence ID" value="KAG2242140.1"/>
    <property type="molecule type" value="Genomic_DNA"/>
</dbReference>
<evidence type="ECO:0000256" key="5">
    <source>
        <dbReference type="ARBA" id="ARBA00022860"/>
    </source>
</evidence>
<comment type="caution">
    <text evidence="14">The sequence shown here is derived from an EMBL/GenBank/DDBJ whole genome shotgun (WGS) entry which is preliminary data.</text>
</comment>
<dbReference type="PROSITE" id="PS51456">
    <property type="entry name" value="MYOSIN_MOTOR"/>
    <property type="match status" value="1"/>
</dbReference>
<keyword evidence="3" id="KW-0547">Nucleotide-binding</keyword>
<organism evidence="14 15">
    <name type="scientific">Brassica carinata</name>
    <name type="common">Ethiopian mustard</name>
    <name type="synonym">Abyssinian cabbage</name>
    <dbReference type="NCBI Taxonomy" id="52824"/>
    <lineage>
        <taxon>Eukaryota</taxon>
        <taxon>Viridiplantae</taxon>
        <taxon>Streptophyta</taxon>
        <taxon>Embryophyta</taxon>
        <taxon>Tracheophyta</taxon>
        <taxon>Spermatophyta</taxon>
        <taxon>Magnoliopsida</taxon>
        <taxon>eudicotyledons</taxon>
        <taxon>Gunneridae</taxon>
        <taxon>Pentapetalae</taxon>
        <taxon>rosids</taxon>
        <taxon>malvids</taxon>
        <taxon>Brassicales</taxon>
        <taxon>Brassicaceae</taxon>
        <taxon>Brassiceae</taxon>
        <taxon>Brassica</taxon>
    </lineage>
</organism>
<dbReference type="SUPFAM" id="SSF52540">
    <property type="entry name" value="P-loop containing nucleoside triphosphate hydrolases"/>
    <property type="match status" value="2"/>
</dbReference>
<gene>
    <name evidence="14" type="ORF">Bca52824_096013</name>
</gene>
<feature type="domain" description="Myosin motor" evidence="13">
    <location>
        <begin position="1"/>
        <end position="356"/>
    </location>
</feature>
<evidence type="ECO:0000256" key="7">
    <source>
        <dbReference type="ARBA" id="ARBA00023123"/>
    </source>
</evidence>
<dbReference type="Gene3D" id="1.20.120.720">
    <property type="entry name" value="Myosin VI head, motor domain, U50 subdomain"/>
    <property type="match status" value="1"/>
</dbReference>
<proteinExistence type="inferred from homology"/>
<dbReference type="Gene3D" id="1.20.58.530">
    <property type="match status" value="1"/>
</dbReference>
<evidence type="ECO:0000256" key="9">
    <source>
        <dbReference type="ARBA" id="ARBA00023203"/>
    </source>
</evidence>